<accession>A0AA37KPE5</accession>
<dbReference type="AlphaFoldDB" id="A0AA37KPE5"/>
<dbReference type="Pfam" id="PF17166">
    <property type="entry name" value="DUF5126"/>
    <property type="match status" value="1"/>
</dbReference>
<evidence type="ECO:0000259" key="3">
    <source>
        <dbReference type="Pfam" id="PF17166"/>
    </source>
</evidence>
<proteinExistence type="predicted"/>
<gene>
    <name evidence="4" type="ORF">CE91St16_06750</name>
</gene>
<dbReference type="Gene3D" id="2.60.120.260">
    <property type="entry name" value="Galactose-binding domain-like"/>
    <property type="match status" value="1"/>
</dbReference>
<dbReference type="RefSeq" id="WP_195289645.1">
    <property type="nucleotide sequence ID" value="NZ_AP025581.1"/>
</dbReference>
<dbReference type="PROSITE" id="PS51257">
    <property type="entry name" value="PROKAR_LIPOPROTEIN"/>
    <property type="match status" value="1"/>
</dbReference>
<dbReference type="Proteomes" id="UP001055105">
    <property type="component" value="Unassembled WGS sequence"/>
</dbReference>
<feature type="domain" description="DUF4959" evidence="1">
    <location>
        <begin position="18"/>
        <end position="121"/>
    </location>
</feature>
<name>A0AA37KPE5_9BACT</name>
<sequence length="400" mass="44894">MKLHKLILCGMLLTLWSGCIKSTVEPIENDGSAPGPLTDVTWKAIPGGAEISYELPKDNDLLYARASFTTKSGIRREFKASIYTNTLRIEGIGDTDTYNVLLEAVDRSENHSAPVYIDITPDTPPVVQAFESLDVTEDFGGITVSFTNETKADLVLEVLTANEENVMTVVETFYTALPAATFSVRGYEDVPREFRIRVRDKYDNYSETFVGTYTPVYEKLLDKSLFRELILPGDADCNAWSCKMEYIWDGRIVADSDGRTGCHTGSDGSRVPKYFTFDMGVKAKLSRFQLWQLQDDKHWYNDVSPRNYQIWGCAGTPPADGSWDDWVLLAEVENVKPSGYPVGVLSEDDRIAGRNGDSGNFSSDLPAVRYIRIRCLKNWSGNTNMTFTEISFWGDDKVQQ</sequence>
<protein>
    <recommendedName>
        <fullName evidence="6">DUF4959 domain-containing protein</fullName>
    </recommendedName>
</protein>
<evidence type="ECO:0000313" key="5">
    <source>
        <dbReference type="Proteomes" id="UP001055105"/>
    </source>
</evidence>
<dbReference type="InterPro" id="IPR032164">
    <property type="entry name" value="DUF5000"/>
</dbReference>
<evidence type="ECO:0000313" key="4">
    <source>
        <dbReference type="EMBL" id="GKI17767.1"/>
    </source>
</evidence>
<dbReference type="GeneID" id="79836108"/>
<dbReference type="Pfam" id="PF16391">
    <property type="entry name" value="DUF5000"/>
    <property type="match status" value="1"/>
</dbReference>
<reference evidence="4" key="1">
    <citation type="submission" date="2022-01" db="EMBL/GenBank/DDBJ databases">
        <title>Novel bile acid biosynthetic pathways are enriched in the microbiome of centenarians.</title>
        <authorList>
            <person name="Sato Y."/>
            <person name="Atarashi K."/>
            <person name="Plichta R.D."/>
            <person name="Arai Y."/>
            <person name="Sasajima S."/>
            <person name="Kearney M.S."/>
            <person name="Suda W."/>
            <person name="Takeshita K."/>
            <person name="Sasaki T."/>
            <person name="Okamoto S."/>
            <person name="Skelly N.A."/>
            <person name="Okamura Y."/>
            <person name="Vlamakis H."/>
            <person name="Li Y."/>
            <person name="Tanoue T."/>
            <person name="Takei H."/>
            <person name="Nittono H."/>
            <person name="Narushima S."/>
            <person name="Irie J."/>
            <person name="Itoh H."/>
            <person name="Moriya K."/>
            <person name="Sugiura Y."/>
            <person name="Suematsu M."/>
            <person name="Moritoki N."/>
            <person name="Shibata S."/>
            <person name="Littman R.D."/>
            <person name="Fischbach A.M."/>
            <person name="Uwamino Y."/>
            <person name="Inoue T."/>
            <person name="Honda A."/>
            <person name="Hattori M."/>
            <person name="Murai T."/>
            <person name="Xavier J.R."/>
            <person name="Hirose N."/>
            <person name="Honda K."/>
        </authorList>
    </citation>
    <scope>NUCLEOTIDE SEQUENCE</scope>
    <source>
        <strain evidence="4">CE91-St16</strain>
    </source>
</reference>
<dbReference type="Pfam" id="PF16323">
    <property type="entry name" value="DUF4959"/>
    <property type="match status" value="1"/>
</dbReference>
<evidence type="ECO:0008006" key="6">
    <source>
        <dbReference type="Google" id="ProtNLM"/>
    </source>
</evidence>
<evidence type="ECO:0000259" key="1">
    <source>
        <dbReference type="Pfam" id="PF16323"/>
    </source>
</evidence>
<dbReference type="InterPro" id="IPR033431">
    <property type="entry name" value="DUF5126"/>
</dbReference>
<feature type="domain" description="DUF5000" evidence="2">
    <location>
        <begin position="248"/>
        <end position="394"/>
    </location>
</feature>
<comment type="caution">
    <text evidence="4">The sequence shown here is derived from an EMBL/GenBank/DDBJ whole genome shotgun (WGS) entry which is preliminary data.</text>
</comment>
<dbReference type="EMBL" id="BQOL01000001">
    <property type="protein sequence ID" value="GKI17767.1"/>
    <property type="molecule type" value="Genomic_DNA"/>
</dbReference>
<dbReference type="InterPro" id="IPR032527">
    <property type="entry name" value="DUF4959"/>
</dbReference>
<evidence type="ECO:0000259" key="2">
    <source>
        <dbReference type="Pfam" id="PF16391"/>
    </source>
</evidence>
<organism evidence="4 5">
    <name type="scientific">Alistipes finegoldii</name>
    <dbReference type="NCBI Taxonomy" id="214856"/>
    <lineage>
        <taxon>Bacteria</taxon>
        <taxon>Pseudomonadati</taxon>
        <taxon>Bacteroidota</taxon>
        <taxon>Bacteroidia</taxon>
        <taxon>Bacteroidales</taxon>
        <taxon>Rikenellaceae</taxon>
        <taxon>Alistipes</taxon>
    </lineage>
</organism>
<feature type="domain" description="DUF5126" evidence="3">
    <location>
        <begin position="123"/>
        <end position="224"/>
    </location>
</feature>